<dbReference type="AlphaFoldDB" id="A0A3Q9RLW3"/>
<protein>
    <submittedName>
        <fullName evidence="1">Uncharacterized protein</fullName>
    </submittedName>
</protein>
<sequence>MQKFAPSCDMKISALSIVFQRCLFLGKSCKKERAQALALF</sequence>
<dbReference type="KEGG" id="pasa:BAOM_1512"/>
<dbReference type="EMBL" id="CP026095">
    <property type="protein sequence ID" value="AZV42122.1"/>
    <property type="molecule type" value="Genomic_DNA"/>
</dbReference>
<reference evidence="1 2" key="1">
    <citation type="submission" date="2018-01" db="EMBL/GenBank/DDBJ databases">
        <title>Bacillus asahii Genome sequencing and assembly.</title>
        <authorList>
            <person name="Jiang H."/>
            <person name="Feng Y."/>
            <person name="Zhao F."/>
            <person name="Lin X."/>
        </authorList>
    </citation>
    <scope>NUCLEOTIDE SEQUENCE [LARGE SCALE GENOMIC DNA]</scope>
    <source>
        <strain evidence="1 2">OM18</strain>
    </source>
</reference>
<dbReference type="Proteomes" id="UP000283095">
    <property type="component" value="Chromosome"/>
</dbReference>
<evidence type="ECO:0000313" key="1">
    <source>
        <dbReference type="EMBL" id="AZV42122.1"/>
    </source>
</evidence>
<name>A0A3Q9RLW3_9BACI</name>
<organism evidence="1 2">
    <name type="scientific">Peribacillus asahii</name>
    <dbReference type="NCBI Taxonomy" id="228899"/>
    <lineage>
        <taxon>Bacteria</taxon>
        <taxon>Bacillati</taxon>
        <taxon>Bacillota</taxon>
        <taxon>Bacilli</taxon>
        <taxon>Bacillales</taxon>
        <taxon>Bacillaceae</taxon>
        <taxon>Peribacillus</taxon>
    </lineage>
</organism>
<evidence type="ECO:0000313" key="2">
    <source>
        <dbReference type="Proteomes" id="UP000283095"/>
    </source>
</evidence>
<gene>
    <name evidence="1" type="ORF">BAOM_1512</name>
</gene>
<proteinExistence type="predicted"/>
<accession>A0A3Q9RLW3</accession>